<keyword evidence="2" id="KW-0808">Transferase</keyword>
<feature type="domain" description="Glycosyltransferase 2-like" evidence="1">
    <location>
        <begin position="5"/>
        <end position="168"/>
    </location>
</feature>
<dbReference type="InterPro" id="IPR050834">
    <property type="entry name" value="Glycosyltransf_2"/>
</dbReference>
<dbReference type="eggNOG" id="COG0463">
    <property type="taxonomic scope" value="Bacteria"/>
</dbReference>
<dbReference type="Pfam" id="PF00535">
    <property type="entry name" value="Glycos_transf_2"/>
    <property type="match status" value="1"/>
</dbReference>
<dbReference type="InterPro" id="IPR001173">
    <property type="entry name" value="Glyco_trans_2-like"/>
</dbReference>
<dbReference type="Proteomes" id="UP000029500">
    <property type="component" value="Chromosome"/>
</dbReference>
<dbReference type="STRING" id="189425.PGRAT_01365"/>
<sequence length="260" mass="30888">MAKVSIIMTSYNKPGYIAKSIQSIVDQTFTDFELFLMDDNSNAETIKAIEPFLNDKRIKFYQSDIQTMNERVEKVRYAALINEALHKASGEYISYATDDNCYRKNRLEKMVDYLESDQSAMIVYSASLVNYLNERSEITKQQLRHAKRMVPVAPCQIDHCSVMHRSSILPVIKEKFGSYWDENPEFYRIGDARFFWRLNQFWDFYPIEDILDDNYITELSIHYQLQQQEKSEFIQMLPPQRTCKELREELRSMKQQKTIK</sequence>
<dbReference type="OrthoDB" id="2850014at2"/>
<dbReference type="PANTHER" id="PTHR43685:SF2">
    <property type="entry name" value="GLYCOSYLTRANSFERASE 2-LIKE DOMAIN-CONTAINING PROTEIN"/>
    <property type="match status" value="1"/>
</dbReference>
<dbReference type="SUPFAM" id="SSF53448">
    <property type="entry name" value="Nucleotide-diphospho-sugar transferases"/>
    <property type="match status" value="1"/>
</dbReference>
<dbReference type="CDD" id="cd00761">
    <property type="entry name" value="Glyco_tranf_GTA_type"/>
    <property type="match status" value="1"/>
</dbReference>
<dbReference type="KEGG" id="pgm:PGRAT_01365"/>
<gene>
    <name evidence="2" type="ORF">PGRAT_01365</name>
</gene>
<dbReference type="HOGENOM" id="CLU_097818_0_0_9"/>
<dbReference type="Gene3D" id="3.90.550.10">
    <property type="entry name" value="Spore Coat Polysaccharide Biosynthesis Protein SpsA, Chain A"/>
    <property type="match status" value="1"/>
</dbReference>
<keyword evidence="3" id="KW-1185">Reference proteome</keyword>
<reference evidence="2 3" key="1">
    <citation type="submission" date="2014-08" db="EMBL/GenBank/DDBJ databases">
        <title>Comparative genomics of the Paenibacillus odorifer group.</title>
        <authorList>
            <person name="den Bakker H.C."/>
            <person name="Tsai Y.-C."/>
            <person name="Martin N."/>
            <person name="Korlach J."/>
            <person name="Wiedmann M."/>
        </authorList>
    </citation>
    <scope>NUCLEOTIDE SEQUENCE [LARGE SCALE GENOMIC DNA]</scope>
    <source>
        <strain evidence="2 3">DSM 15220</strain>
    </source>
</reference>
<dbReference type="PANTHER" id="PTHR43685">
    <property type="entry name" value="GLYCOSYLTRANSFERASE"/>
    <property type="match status" value="1"/>
</dbReference>
<evidence type="ECO:0000313" key="3">
    <source>
        <dbReference type="Proteomes" id="UP000029500"/>
    </source>
</evidence>
<name>A0A089NC17_9BACL</name>
<evidence type="ECO:0000259" key="1">
    <source>
        <dbReference type="Pfam" id="PF00535"/>
    </source>
</evidence>
<organism evidence="2 3">
    <name type="scientific">Paenibacillus graminis</name>
    <dbReference type="NCBI Taxonomy" id="189425"/>
    <lineage>
        <taxon>Bacteria</taxon>
        <taxon>Bacillati</taxon>
        <taxon>Bacillota</taxon>
        <taxon>Bacilli</taxon>
        <taxon>Bacillales</taxon>
        <taxon>Paenibacillaceae</taxon>
        <taxon>Paenibacillus</taxon>
    </lineage>
</organism>
<dbReference type="GO" id="GO:0016740">
    <property type="term" value="F:transferase activity"/>
    <property type="evidence" value="ECO:0007669"/>
    <property type="project" value="UniProtKB-KW"/>
</dbReference>
<dbReference type="RefSeq" id="WP_025703179.1">
    <property type="nucleotide sequence ID" value="NZ_CP009287.1"/>
</dbReference>
<dbReference type="EMBL" id="CP009287">
    <property type="protein sequence ID" value="AIQ66449.1"/>
    <property type="molecule type" value="Genomic_DNA"/>
</dbReference>
<dbReference type="AlphaFoldDB" id="A0A089NC17"/>
<dbReference type="InterPro" id="IPR029044">
    <property type="entry name" value="Nucleotide-diphossugar_trans"/>
</dbReference>
<accession>A0A089NC17</accession>
<protein>
    <submittedName>
        <fullName evidence="2">Glycosyl transferase</fullName>
    </submittedName>
</protein>
<proteinExistence type="predicted"/>
<evidence type="ECO:0000313" key="2">
    <source>
        <dbReference type="EMBL" id="AIQ66449.1"/>
    </source>
</evidence>